<evidence type="ECO:0000259" key="6">
    <source>
        <dbReference type="PROSITE" id="PS51379"/>
    </source>
</evidence>
<dbReference type="Pfam" id="PF01512">
    <property type="entry name" value="Complex1_51K"/>
    <property type="match status" value="1"/>
</dbReference>
<comment type="similarity">
    <text evidence="1">Belongs to the complex I 51 kDa subunit family.</text>
</comment>
<dbReference type="InterPro" id="IPR017900">
    <property type="entry name" value="4Fe4S_Fe_S_CS"/>
</dbReference>
<dbReference type="InterPro" id="IPR017896">
    <property type="entry name" value="4Fe4S_Fe-S-bd"/>
</dbReference>
<keyword evidence="5" id="KW-0411">Iron-sulfur</keyword>
<keyword evidence="2" id="KW-0004">4Fe-4S</keyword>
<dbReference type="Pfam" id="PF12838">
    <property type="entry name" value="Fer4_7"/>
    <property type="match status" value="1"/>
</dbReference>
<proteinExistence type="inferred from homology"/>
<gene>
    <name evidence="7" type="ORF">DYE49_00615</name>
</gene>
<dbReference type="Gene3D" id="6.10.250.1450">
    <property type="match status" value="1"/>
</dbReference>
<dbReference type="InterPro" id="IPR036249">
    <property type="entry name" value="Thioredoxin-like_sf"/>
</dbReference>
<dbReference type="FunFam" id="3.40.50.11540:FF:000001">
    <property type="entry name" value="NADH dehydrogenase [ubiquinone] flavoprotein 1, mitochondrial"/>
    <property type="match status" value="1"/>
</dbReference>
<dbReference type="Gene3D" id="3.40.50.11540">
    <property type="entry name" value="NADH-ubiquinone oxidoreductase 51kDa subunit"/>
    <property type="match status" value="1"/>
</dbReference>
<feature type="domain" description="4Fe-4S ferredoxin-type" evidence="6">
    <location>
        <begin position="573"/>
        <end position="602"/>
    </location>
</feature>
<evidence type="ECO:0000256" key="1">
    <source>
        <dbReference type="ARBA" id="ARBA00007523"/>
    </source>
</evidence>
<evidence type="ECO:0000313" key="7">
    <source>
        <dbReference type="EMBL" id="QOS39033.1"/>
    </source>
</evidence>
<dbReference type="PROSITE" id="PS00198">
    <property type="entry name" value="4FE4S_FER_1"/>
    <property type="match status" value="1"/>
</dbReference>
<dbReference type="Pfam" id="PF01257">
    <property type="entry name" value="2Fe-2S_thioredx"/>
    <property type="match status" value="1"/>
</dbReference>
<dbReference type="InterPro" id="IPR037207">
    <property type="entry name" value="Nuop51_4Fe4S-bd_sf"/>
</dbReference>
<dbReference type="Proteomes" id="UP000593591">
    <property type="component" value="Chromosome"/>
</dbReference>
<dbReference type="GO" id="GO:0046872">
    <property type="term" value="F:metal ion binding"/>
    <property type="evidence" value="ECO:0007669"/>
    <property type="project" value="UniProtKB-KW"/>
</dbReference>
<dbReference type="SUPFAM" id="SSF52833">
    <property type="entry name" value="Thioredoxin-like"/>
    <property type="match status" value="1"/>
</dbReference>
<name>A0A7M1XI42_9SPIR</name>
<reference evidence="7 8" key="1">
    <citation type="submission" date="2018-08" db="EMBL/GenBank/DDBJ databases">
        <title>The first complete genome of Treponema rectale (CHPAT), a commensal spirochete of the bovine rectum.</title>
        <authorList>
            <person name="Staton G.J."/>
            <person name="Clegg S.R."/>
            <person name="Carter S.D."/>
            <person name="Radford A.D."/>
            <person name="Darby A."/>
            <person name="Hall N."/>
            <person name="Birtles R.J."/>
            <person name="Evans N.J."/>
        </authorList>
    </citation>
    <scope>NUCLEOTIDE SEQUENCE [LARGE SCALE GENOMIC DNA]</scope>
    <source>
        <strain evidence="7 8">CHPA</strain>
    </source>
</reference>
<dbReference type="PROSITE" id="PS51379">
    <property type="entry name" value="4FE4S_FER_2"/>
    <property type="match status" value="2"/>
</dbReference>
<dbReference type="SUPFAM" id="SSF142984">
    <property type="entry name" value="Nqo1 middle domain-like"/>
    <property type="match status" value="1"/>
</dbReference>
<dbReference type="Gene3D" id="3.10.20.600">
    <property type="match status" value="1"/>
</dbReference>
<dbReference type="Gene3D" id="3.40.30.10">
    <property type="entry name" value="Glutaredoxin"/>
    <property type="match status" value="1"/>
</dbReference>
<sequence>MKTSAKFNDNLIRTVESLEKAHEVCGKKLEDKFSGKDGKRHIVICGGTGCMSSDSKVIYKTLLSLIKENKLEDKVTANMVGCFGFCSQGPFVKIFPEDTLYRLVKVKDCERIIKEDIMEGKVIEDLLYEDPNTHEKITRQDDINFYKKQKRIALYGCGTINPEDLDESLGYDGLKALKRALSMKPEEVIDEMMKSGLRGRGGAGFPTAKKWAFAAAQKSDVKYIICNGDEGDPGAFMDRSILEGNPVAVIEGMMIAGYAIGASQGYFYIRAEYPIACERIKIAIKEMEERGLLGDHILGTDFSFRLGLRYGAGAFVCGEETALLNSIEGKRGMPRPKPPFPAVAGLFGKPTVINNVETLANIPYIMRVGAEEYAKIGTEGSKGTKVFALGGKVKNVGLVEVPMGTTLRTLIYDIGGGITNNKKFQAIQTGGPSGGCLTISELDVPIDYDSLVKAGSMMGSGGAIVMDEDNCMVDVAKFYMQFICDESCGKCSQCRIGTKRLLEILEKITSGNGTLKDLDNLEELAHSITVGALCGLGQTAGNPVLSTLHKFRDVYLRHIVDKKCDAGVCKDLLEYKIDPEKCKKCSMCARNCPTGAITGVPGKEPYKIDATKCIKCGTCISVCRFGAVHKE</sequence>
<protein>
    <submittedName>
        <fullName evidence="7">NADH-quinone oxidoreductase subunit NuoF</fullName>
    </submittedName>
</protein>
<evidence type="ECO:0000256" key="2">
    <source>
        <dbReference type="ARBA" id="ARBA00022485"/>
    </source>
</evidence>
<dbReference type="FunFam" id="1.20.1440.230:FF:000001">
    <property type="entry name" value="Mitochondrial NADH dehydrogenase flavoprotein 1"/>
    <property type="match status" value="1"/>
</dbReference>
<dbReference type="SMART" id="SM00928">
    <property type="entry name" value="NADH_4Fe-4S"/>
    <property type="match status" value="1"/>
</dbReference>
<evidence type="ECO:0000313" key="8">
    <source>
        <dbReference type="Proteomes" id="UP000593591"/>
    </source>
</evidence>
<dbReference type="EMBL" id="CP031517">
    <property type="protein sequence ID" value="QOS39033.1"/>
    <property type="molecule type" value="Genomic_DNA"/>
</dbReference>
<evidence type="ECO:0000256" key="4">
    <source>
        <dbReference type="ARBA" id="ARBA00023004"/>
    </source>
</evidence>
<evidence type="ECO:0000256" key="3">
    <source>
        <dbReference type="ARBA" id="ARBA00022723"/>
    </source>
</evidence>
<dbReference type="SUPFAM" id="SSF142019">
    <property type="entry name" value="Nqo1 FMN-binding domain-like"/>
    <property type="match status" value="1"/>
</dbReference>
<dbReference type="CDD" id="cd02980">
    <property type="entry name" value="TRX_Fd_family"/>
    <property type="match status" value="1"/>
</dbReference>
<organism evidence="7 8">
    <name type="scientific">Treponema rectale</name>
    <dbReference type="NCBI Taxonomy" id="744512"/>
    <lineage>
        <taxon>Bacteria</taxon>
        <taxon>Pseudomonadati</taxon>
        <taxon>Spirochaetota</taxon>
        <taxon>Spirochaetia</taxon>
        <taxon>Spirochaetales</taxon>
        <taxon>Treponemataceae</taxon>
        <taxon>Treponema</taxon>
    </lineage>
</organism>
<dbReference type="Gene3D" id="3.30.70.20">
    <property type="match status" value="1"/>
</dbReference>
<dbReference type="Pfam" id="PF10589">
    <property type="entry name" value="NADH_4Fe-4S"/>
    <property type="match status" value="1"/>
</dbReference>
<keyword evidence="3" id="KW-0479">Metal-binding</keyword>
<dbReference type="Gene3D" id="1.20.1440.230">
    <property type="entry name" value="NADH-ubiquinone oxidoreductase 51kDa subunit, iron-sulphur binding domain"/>
    <property type="match status" value="1"/>
</dbReference>
<evidence type="ECO:0000256" key="5">
    <source>
        <dbReference type="ARBA" id="ARBA00023014"/>
    </source>
</evidence>
<dbReference type="AlphaFoldDB" id="A0A7M1XI42"/>
<dbReference type="KEGG" id="trc:DYE49_00615"/>
<feature type="domain" description="4Fe-4S ferredoxin-type" evidence="6">
    <location>
        <begin position="604"/>
        <end position="631"/>
    </location>
</feature>
<dbReference type="SUPFAM" id="SSF140490">
    <property type="entry name" value="Nqo1C-terminal domain-like"/>
    <property type="match status" value="1"/>
</dbReference>
<keyword evidence="4" id="KW-0408">Iron</keyword>
<accession>A0A7M1XI42</accession>
<dbReference type="InterPro" id="IPR019575">
    <property type="entry name" value="Nuop51_4Fe4S-bd"/>
</dbReference>
<dbReference type="PANTHER" id="PTHR43578:SF3">
    <property type="entry name" value="NADH-QUINONE OXIDOREDUCTASE SUBUNIT F"/>
    <property type="match status" value="1"/>
</dbReference>
<dbReference type="PANTHER" id="PTHR43578">
    <property type="entry name" value="NADH-QUINONE OXIDOREDUCTASE SUBUNIT F"/>
    <property type="match status" value="1"/>
</dbReference>
<dbReference type="SUPFAM" id="SSF54862">
    <property type="entry name" value="4Fe-4S ferredoxins"/>
    <property type="match status" value="1"/>
</dbReference>
<dbReference type="InterPro" id="IPR011538">
    <property type="entry name" value="Nuo51_FMN-bd"/>
</dbReference>
<dbReference type="GO" id="GO:0051539">
    <property type="term" value="F:4 iron, 4 sulfur cluster binding"/>
    <property type="evidence" value="ECO:0007669"/>
    <property type="project" value="UniProtKB-KW"/>
</dbReference>
<dbReference type="InterPro" id="IPR037225">
    <property type="entry name" value="Nuo51_FMN-bd_sf"/>
</dbReference>